<evidence type="ECO:0000256" key="3">
    <source>
        <dbReference type="ARBA" id="ARBA00005252"/>
    </source>
</evidence>
<sequence>MTDWNVPAMLVPIIGLIFTALSIVSLFIYVQEHNIV</sequence>
<evidence type="ECO:0000256" key="9">
    <source>
        <dbReference type="ARBA" id="ARBA00023078"/>
    </source>
</evidence>
<accession>A0A6H0EX16</accession>
<dbReference type="EMBL" id="MK431855">
    <property type="protein sequence ID" value="QIT06871.1"/>
    <property type="molecule type" value="Genomic_DNA"/>
</dbReference>
<evidence type="ECO:0000256" key="1">
    <source>
        <dbReference type="ARBA" id="ARBA00003541"/>
    </source>
</evidence>
<keyword evidence="8 11" id="KW-1133">Transmembrane helix</keyword>
<evidence type="ECO:0000256" key="6">
    <source>
        <dbReference type="ARBA" id="ARBA00022692"/>
    </source>
</evidence>
<reference evidence="12" key="1">
    <citation type="journal article" date="2019" name="Mitochondrial DNA Part B Resour">
        <title>The complete chloroplast genome of brown flatsedge, Cyperus fuscus (Cyperaceae).</title>
        <authorList>
            <person name="Ma L."/>
            <person name="Xu W."/>
            <person name="Ma L."/>
        </authorList>
    </citation>
    <scope>NUCLEOTIDE SEQUENCE</scope>
</reference>
<protein>
    <recommendedName>
        <fullName evidence="4 11">Photosystem I reaction center subunit VIII</fullName>
        <shortName evidence="11">PSI-I</shortName>
    </recommendedName>
</protein>
<reference evidence="12" key="2">
    <citation type="submission" date="2019-01" db="EMBL/GenBank/DDBJ databases">
        <authorList>
            <person name="Zhu Z."/>
        </authorList>
    </citation>
    <scope>NUCLEOTIDE SEQUENCE</scope>
</reference>
<dbReference type="GO" id="GO:0015979">
    <property type="term" value="P:photosynthesis"/>
    <property type="evidence" value="ECO:0007669"/>
    <property type="project" value="UniProtKB-UniRule"/>
</dbReference>
<dbReference type="AlphaFoldDB" id="A0A6H0EX16"/>
<dbReference type="GO" id="GO:0009535">
    <property type="term" value="C:chloroplast thylakoid membrane"/>
    <property type="evidence" value="ECO:0007669"/>
    <property type="project" value="UniProtKB-SubCell"/>
</dbReference>
<keyword evidence="12" id="KW-0150">Chloroplast</keyword>
<evidence type="ECO:0000256" key="7">
    <source>
        <dbReference type="ARBA" id="ARBA00022836"/>
    </source>
</evidence>
<keyword evidence="7 11" id="KW-0603">Photosystem I</keyword>
<keyword evidence="6 11" id="KW-0812">Transmembrane</keyword>
<evidence type="ECO:0000256" key="2">
    <source>
        <dbReference type="ARBA" id="ARBA00004581"/>
    </source>
</evidence>
<dbReference type="Pfam" id="PF00796">
    <property type="entry name" value="PSI_8"/>
    <property type="match status" value="1"/>
</dbReference>
<evidence type="ECO:0000256" key="11">
    <source>
        <dbReference type="HAMAP-Rule" id="MF_00431"/>
    </source>
</evidence>
<keyword evidence="12" id="KW-0934">Plastid</keyword>
<comment type="subcellular location">
    <subcellularLocation>
        <location evidence="2 11">Plastid</location>
        <location evidence="2 11">Chloroplast thylakoid membrane</location>
        <topology evidence="2 11">Single-pass membrane protein</topology>
    </subcellularLocation>
</comment>
<dbReference type="InterPro" id="IPR001302">
    <property type="entry name" value="PSI_PsaI"/>
</dbReference>
<comment type="function">
    <text evidence="1 11">May help in the organization of the PsaL subunit.</text>
</comment>
<evidence type="ECO:0000256" key="10">
    <source>
        <dbReference type="ARBA" id="ARBA00023136"/>
    </source>
</evidence>
<evidence type="ECO:0000256" key="5">
    <source>
        <dbReference type="ARBA" id="ARBA00022531"/>
    </source>
</evidence>
<evidence type="ECO:0000256" key="8">
    <source>
        <dbReference type="ARBA" id="ARBA00022989"/>
    </source>
</evidence>
<dbReference type="HAMAP" id="MF_00431">
    <property type="entry name" value="PSI_PsaI"/>
    <property type="match status" value="1"/>
</dbReference>
<dbReference type="GO" id="GO:0009522">
    <property type="term" value="C:photosystem I"/>
    <property type="evidence" value="ECO:0007669"/>
    <property type="project" value="UniProtKB-KW"/>
</dbReference>
<keyword evidence="9 11" id="KW-0793">Thylakoid</keyword>
<dbReference type="InterPro" id="IPR036357">
    <property type="entry name" value="PSI_PsaI_sf"/>
</dbReference>
<evidence type="ECO:0000313" key="12">
    <source>
        <dbReference type="EMBL" id="QIT06871.1"/>
    </source>
</evidence>
<keyword evidence="10 11" id="KW-0472">Membrane</keyword>
<comment type="similarity">
    <text evidence="3 11">Belongs to the PsaI family.</text>
</comment>
<gene>
    <name evidence="11 12" type="primary">psaI</name>
</gene>
<dbReference type="SUPFAM" id="SSF81540">
    <property type="entry name" value="Subunit VIII of photosystem I reaction centre, PsaI"/>
    <property type="match status" value="1"/>
</dbReference>
<feature type="transmembrane region" description="Helical" evidence="11">
    <location>
        <begin position="6"/>
        <end position="30"/>
    </location>
</feature>
<organism evidence="12">
    <name type="scientific">Cyperus fuscus</name>
    <dbReference type="NCBI Taxonomy" id="529431"/>
    <lineage>
        <taxon>Eukaryota</taxon>
        <taxon>Viridiplantae</taxon>
        <taxon>Streptophyta</taxon>
        <taxon>Embryophyta</taxon>
        <taxon>Tracheophyta</taxon>
        <taxon>Spermatophyta</taxon>
        <taxon>Magnoliopsida</taxon>
        <taxon>Liliopsida</taxon>
        <taxon>Poales</taxon>
        <taxon>Cyperaceae</taxon>
        <taxon>Cyperoideae</taxon>
        <taxon>Cypereae</taxon>
        <taxon>Cyperus</taxon>
        <taxon>C3 Cyperus</taxon>
        <taxon>Cyperus sect. Fusci</taxon>
    </lineage>
</organism>
<geneLocation type="chloroplast" evidence="12"/>
<evidence type="ECO:0000256" key="4">
    <source>
        <dbReference type="ARBA" id="ARBA00019929"/>
    </source>
</evidence>
<proteinExistence type="inferred from homology"/>
<name>A0A6H0EX16_9POAL</name>
<keyword evidence="5 11" id="KW-0602">Photosynthesis</keyword>